<dbReference type="InterPro" id="IPR016053">
    <property type="entry name" value="Haem_Oase-like"/>
</dbReference>
<gene>
    <name evidence="1" type="ORF">HJC23_001622</name>
</gene>
<evidence type="ECO:0000313" key="1">
    <source>
        <dbReference type="EMBL" id="KAL3800785.1"/>
    </source>
</evidence>
<dbReference type="AlphaFoldDB" id="A0ABD3QK45"/>
<dbReference type="Pfam" id="PF01126">
    <property type="entry name" value="Heme_oxygenase"/>
    <property type="match status" value="1"/>
</dbReference>
<accession>A0ABD3QK45</accession>
<dbReference type="Gene3D" id="1.20.910.10">
    <property type="entry name" value="Heme oxygenase-like"/>
    <property type="match status" value="1"/>
</dbReference>
<protein>
    <recommendedName>
        <fullName evidence="3">Heme oxygenase</fullName>
    </recommendedName>
</protein>
<dbReference type="Proteomes" id="UP001516023">
    <property type="component" value="Unassembled WGS sequence"/>
</dbReference>
<keyword evidence="2" id="KW-1185">Reference proteome</keyword>
<evidence type="ECO:0008006" key="3">
    <source>
        <dbReference type="Google" id="ProtNLM"/>
    </source>
</evidence>
<sequence length="272" mass="30639">MSDETERTDKIRDQGAPDGLFRACMDAIRTSHTLGQSLRNASLAAGLLTDRYCYAEMLGQFYVVTAALEERMDDFIKRAQEKKVDARLVSRVKKLDYSFRSGYEIDLEALLGSNWKETITSWATEPARRYARRLQSANDVECVAAAFILHGPLIIGGGAALKPRVEKAFGKNATNIFSSVVGPSRGGRAGRRREFIQCYDQLLDGVSENDGREGSLFREIVAAVREFMDLNNEMMMAVQQSPWWHKYVKVTLVVLVSYVLGRVMTRKSFTEE</sequence>
<name>A0ABD3QK45_9STRA</name>
<dbReference type="SUPFAM" id="SSF48613">
    <property type="entry name" value="Heme oxygenase-like"/>
    <property type="match status" value="1"/>
</dbReference>
<evidence type="ECO:0000313" key="2">
    <source>
        <dbReference type="Proteomes" id="UP001516023"/>
    </source>
</evidence>
<dbReference type="InterPro" id="IPR016084">
    <property type="entry name" value="Haem_Oase-like_multi-hlx"/>
</dbReference>
<dbReference type="EMBL" id="JABMIG020000030">
    <property type="protein sequence ID" value="KAL3800785.1"/>
    <property type="molecule type" value="Genomic_DNA"/>
</dbReference>
<comment type="caution">
    <text evidence="1">The sequence shown here is derived from an EMBL/GenBank/DDBJ whole genome shotgun (WGS) entry which is preliminary data.</text>
</comment>
<organism evidence="1 2">
    <name type="scientific">Cyclotella cryptica</name>
    <dbReference type="NCBI Taxonomy" id="29204"/>
    <lineage>
        <taxon>Eukaryota</taxon>
        <taxon>Sar</taxon>
        <taxon>Stramenopiles</taxon>
        <taxon>Ochrophyta</taxon>
        <taxon>Bacillariophyta</taxon>
        <taxon>Coscinodiscophyceae</taxon>
        <taxon>Thalassiosirophycidae</taxon>
        <taxon>Stephanodiscales</taxon>
        <taxon>Stephanodiscaceae</taxon>
        <taxon>Cyclotella</taxon>
    </lineage>
</organism>
<proteinExistence type="predicted"/>
<reference evidence="1 2" key="1">
    <citation type="journal article" date="2020" name="G3 (Bethesda)">
        <title>Improved Reference Genome for Cyclotella cryptica CCMP332, a Model for Cell Wall Morphogenesis, Salinity Adaptation, and Lipid Production in Diatoms (Bacillariophyta).</title>
        <authorList>
            <person name="Roberts W.R."/>
            <person name="Downey K.M."/>
            <person name="Ruck E.C."/>
            <person name="Traller J.C."/>
            <person name="Alverson A.J."/>
        </authorList>
    </citation>
    <scope>NUCLEOTIDE SEQUENCE [LARGE SCALE GENOMIC DNA]</scope>
    <source>
        <strain evidence="1 2">CCMP332</strain>
    </source>
</reference>